<dbReference type="RefSeq" id="WP_084373360.1">
    <property type="nucleotide sequence ID" value="NZ_FWYF01000003.1"/>
</dbReference>
<dbReference type="EMBL" id="FWYF01000003">
    <property type="protein sequence ID" value="SMD36063.1"/>
    <property type="molecule type" value="Genomic_DNA"/>
</dbReference>
<dbReference type="Proteomes" id="UP000192472">
    <property type="component" value="Unassembled WGS sequence"/>
</dbReference>
<keyword evidence="3" id="KW-1185">Reference proteome</keyword>
<dbReference type="PANTHER" id="PTHR30619:SF1">
    <property type="entry name" value="RECOMBINATION PROTEIN 2"/>
    <property type="match status" value="1"/>
</dbReference>
<evidence type="ECO:0000313" key="2">
    <source>
        <dbReference type="EMBL" id="SMD36063.1"/>
    </source>
</evidence>
<gene>
    <name evidence="2" type="ORF">SAMN04488029_2692</name>
</gene>
<feature type="domain" description="Metallo-beta-lactamase" evidence="1">
    <location>
        <begin position="48"/>
        <end position="195"/>
    </location>
</feature>
<sequence>MQNVLTIICWDVQHGNALFIKTPGGHSILSDLGKGSYSSRNTRFSPVNHILTRSKPKHIDLLILTHPHKDHIEDILSLNRAKVNRVILPVHLSKKDYLNARIRSVDKPIFEEYHRYSQRSKTTSKINFDEVKFSFFYPKEAGRSRLNDHSVVTVISHLNFRLVLMGDNESFSQKELLDNASFRKLTKNCDMLLAPHHGRRSGFVQSMIDHLNPQITIISDGTPRGTSVRNKYATGSRGIDARSRNGIRTIRRALSTNKDGVIKIEVGTYRGQPHMKITTKPSGS</sequence>
<accession>A0A1W2GHB7</accession>
<name>A0A1W2GHB7_REIFA</name>
<dbReference type="InterPro" id="IPR052159">
    <property type="entry name" value="Competence_DNA_uptake"/>
</dbReference>
<protein>
    <submittedName>
        <fullName evidence="2">Metal-dependent hydrolase, beta-lactamase superfamily II</fullName>
    </submittedName>
</protein>
<dbReference type="STRING" id="692418.SAMN04488029_2692"/>
<evidence type="ECO:0000313" key="3">
    <source>
        <dbReference type="Proteomes" id="UP000192472"/>
    </source>
</evidence>
<reference evidence="2 3" key="1">
    <citation type="submission" date="2017-04" db="EMBL/GenBank/DDBJ databases">
        <authorList>
            <person name="Afonso C.L."/>
            <person name="Miller P.J."/>
            <person name="Scott M.A."/>
            <person name="Spackman E."/>
            <person name="Goraichik I."/>
            <person name="Dimitrov K.M."/>
            <person name="Suarez D.L."/>
            <person name="Swayne D.E."/>
        </authorList>
    </citation>
    <scope>NUCLEOTIDE SEQUENCE [LARGE SCALE GENOMIC DNA]</scope>
    <source>
        <strain evidence="2 3">DSM 26133</strain>
    </source>
</reference>
<dbReference type="AlphaFoldDB" id="A0A1W2GHB7"/>
<proteinExistence type="predicted"/>
<keyword evidence="2" id="KW-0378">Hydrolase</keyword>
<dbReference type="SUPFAM" id="SSF56281">
    <property type="entry name" value="Metallo-hydrolase/oxidoreductase"/>
    <property type="match status" value="1"/>
</dbReference>
<dbReference type="GO" id="GO:0016787">
    <property type="term" value="F:hydrolase activity"/>
    <property type="evidence" value="ECO:0007669"/>
    <property type="project" value="UniProtKB-KW"/>
</dbReference>
<dbReference type="Gene3D" id="3.60.15.10">
    <property type="entry name" value="Ribonuclease Z/Hydroxyacylglutathione hydrolase-like"/>
    <property type="match status" value="1"/>
</dbReference>
<dbReference type="OrthoDB" id="418728at2"/>
<dbReference type="PANTHER" id="PTHR30619">
    <property type="entry name" value="DNA INTERNALIZATION/COMPETENCE PROTEIN COMEC/REC2"/>
    <property type="match status" value="1"/>
</dbReference>
<dbReference type="InterPro" id="IPR036866">
    <property type="entry name" value="RibonucZ/Hydroxyglut_hydro"/>
</dbReference>
<dbReference type="Pfam" id="PF12706">
    <property type="entry name" value="Lactamase_B_2"/>
    <property type="match status" value="1"/>
</dbReference>
<dbReference type="InterPro" id="IPR001279">
    <property type="entry name" value="Metallo-B-lactamas"/>
</dbReference>
<organism evidence="2 3">
    <name type="scientific">Reichenbachiella faecimaris</name>
    <dbReference type="NCBI Taxonomy" id="692418"/>
    <lineage>
        <taxon>Bacteria</taxon>
        <taxon>Pseudomonadati</taxon>
        <taxon>Bacteroidota</taxon>
        <taxon>Cytophagia</taxon>
        <taxon>Cytophagales</taxon>
        <taxon>Reichenbachiellaceae</taxon>
        <taxon>Reichenbachiella</taxon>
    </lineage>
</organism>
<evidence type="ECO:0000259" key="1">
    <source>
        <dbReference type="Pfam" id="PF12706"/>
    </source>
</evidence>